<keyword evidence="1" id="KW-1133">Transmembrane helix</keyword>
<feature type="transmembrane region" description="Helical" evidence="1">
    <location>
        <begin position="72"/>
        <end position="93"/>
    </location>
</feature>
<feature type="transmembrane region" description="Helical" evidence="1">
    <location>
        <begin position="148"/>
        <end position="169"/>
    </location>
</feature>
<feature type="transmembrane region" description="Helical" evidence="1">
    <location>
        <begin position="48"/>
        <end position="67"/>
    </location>
</feature>
<keyword evidence="1" id="KW-0812">Transmembrane</keyword>
<gene>
    <name evidence="2" type="ORF">QR680_008002</name>
</gene>
<name>A0AA39M7A8_9BILA</name>
<sequence>MICRDCCAYWFAPIKSLVKVRIILLVALVEFVFCQVLGFFAVGWWNLFALFIGLFIYGLVTASVFYYKPKEFLIVFTLYKIATLVVSIVYISVAVGEVMTVCKEVENSYGQSRPDPPPFFAKRTADLGGHSVSQVLNCLPTYNKPEKVLVIVGLSITAVLDIFVALMFFRYYRHLRQPHSSPIVAQTNQLFSPVCRQESAEPMCESAYEEVRASPLDYSLPPTYPHIGRAKNEFEA</sequence>
<comment type="caution">
    <text evidence="2">The sequence shown here is derived from an EMBL/GenBank/DDBJ whole genome shotgun (WGS) entry which is preliminary data.</text>
</comment>
<evidence type="ECO:0000313" key="2">
    <source>
        <dbReference type="EMBL" id="KAK0423154.1"/>
    </source>
</evidence>
<protein>
    <submittedName>
        <fullName evidence="2">Uncharacterized protein</fullName>
    </submittedName>
</protein>
<evidence type="ECO:0000256" key="1">
    <source>
        <dbReference type="SAM" id="Phobius"/>
    </source>
</evidence>
<reference evidence="2" key="1">
    <citation type="submission" date="2023-06" db="EMBL/GenBank/DDBJ databases">
        <title>Genomic analysis of the entomopathogenic nematode Steinernema hermaphroditum.</title>
        <authorList>
            <person name="Schwarz E.M."/>
            <person name="Heppert J.K."/>
            <person name="Baniya A."/>
            <person name="Schwartz H.T."/>
            <person name="Tan C.-H."/>
            <person name="Antoshechkin I."/>
            <person name="Sternberg P.W."/>
            <person name="Goodrich-Blair H."/>
            <person name="Dillman A.R."/>
        </authorList>
    </citation>
    <scope>NUCLEOTIDE SEQUENCE</scope>
    <source>
        <strain evidence="2">PS9179</strain>
        <tissue evidence="2">Whole animal</tissue>
    </source>
</reference>
<evidence type="ECO:0000313" key="3">
    <source>
        <dbReference type="Proteomes" id="UP001175271"/>
    </source>
</evidence>
<keyword evidence="1" id="KW-0472">Membrane</keyword>
<organism evidence="2 3">
    <name type="scientific">Steinernema hermaphroditum</name>
    <dbReference type="NCBI Taxonomy" id="289476"/>
    <lineage>
        <taxon>Eukaryota</taxon>
        <taxon>Metazoa</taxon>
        <taxon>Ecdysozoa</taxon>
        <taxon>Nematoda</taxon>
        <taxon>Chromadorea</taxon>
        <taxon>Rhabditida</taxon>
        <taxon>Tylenchina</taxon>
        <taxon>Panagrolaimomorpha</taxon>
        <taxon>Strongyloidoidea</taxon>
        <taxon>Steinernematidae</taxon>
        <taxon>Steinernema</taxon>
    </lineage>
</organism>
<proteinExistence type="predicted"/>
<dbReference type="Proteomes" id="UP001175271">
    <property type="component" value="Unassembled WGS sequence"/>
</dbReference>
<dbReference type="AlphaFoldDB" id="A0AA39M7A8"/>
<feature type="transmembrane region" description="Helical" evidence="1">
    <location>
        <begin position="22"/>
        <end position="42"/>
    </location>
</feature>
<accession>A0AA39M7A8</accession>
<dbReference type="EMBL" id="JAUCMV010000001">
    <property type="protein sequence ID" value="KAK0423154.1"/>
    <property type="molecule type" value="Genomic_DNA"/>
</dbReference>
<keyword evidence="3" id="KW-1185">Reference proteome</keyword>